<dbReference type="InterPro" id="IPR006158">
    <property type="entry name" value="Cobalamin-bd"/>
</dbReference>
<dbReference type="InterPro" id="IPR000551">
    <property type="entry name" value="MerR-type_HTH_dom"/>
</dbReference>
<evidence type="ECO:0000313" key="3">
    <source>
        <dbReference type="EMBL" id="KAA0022960.1"/>
    </source>
</evidence>
<dbReference type="SUPFAM" id="SSF46955">
    <property type="entry name" value="Putative DNA-binding domain"/>
    <property type="match status" value="1"/>
</dbReference>
<dbReference type="Gene3D" id="3.40.50.280">
    <property type="entry name" value="Cobalamin-binding domain"/>
    <property type="match status" value="1"/>
</dbReference>
<dbReference type="SUPFAM" id="SSF52242">
    <property type="entry name" value="Cobalamin (vitamin B12)-binding domain"/>
    <property type="match status" value="1"/>
</dbReference>
<dbReference type="Gene3D" id="1.10.1240.10">
    <property type="entry name" value="Methionine synthase domain"/>
    <property type="match status" value="1"/>
</dbReference>
<protein>
    <submittedName>
        <fullName evidence="3">MerR family transcriptional regulator</fullName>
    </submittedName>
</protein>
<dbReference type="EMBL" id="VLNY01000004">
    <property type="protein sequence ID" value="KAA0022960.1"/>
    <property type="molecule type" value="Genomic_DNA"/>
</dbReference>
<keyword evidence="4" id="KW-1185">Reference proteome</keyword>
<dbReference type="AlphaFoldDB" id="A0A5A7S9Y1"/>
<dbReference type="GO" id="GO:0031419">
    <property type="term" value="F:cobalamin binding"/>
    <property type="evidence" value="ECO:0007669"/>
    <property type="project" value="InterPro"/>
</dbReference>
<dbReference type="SMART" id="SM00422">
    <property type="entry name" value="HTH_MERR"/>
    <property type="match status" value="1"/>
</dbReference>
<dbReference type="RefSeq" id="WP_149430219.1">
    <property type="nucleotide sequence ID" value="NZ_VLNY01000004.1"/>
</dbReference>
<dbReference type="Gene3D" id="1.10.1660.10">
    <property type="match status" value="1"/>
</dbReference>
<evidence type="ECO:0000313" key="4">
    <source>
        <dbReference type="Proteomes" id="UP000322244"/>
    </source>
</evidence>
<proteinExistence type="predicted"/>
<dbReference type="InterPro" id="IPR009061">
    <property type="entry name" value="DNA-bd_dom_put_sf"/>
</dbReference>
<dbReference type="GO" id="GO:0006355">
    <property type="term" value="P:regulation of DNA-templated transcription"/>
    <property type="evidence" value="ECO:0007669"/>
    <property type="project" value="InterPro"/>
</dbReference>
<dbReference type="InterPro" id="IPR036594">
    <property type="entry name" value="Meth_synthase_dom"/>
</dbReference>
<feature type="domain" description="B12-binding" evidence="2">
    <location>
        <begin position="172"/>
        <end position="283"/>
    </location>
</feature>
<evidence type="ECO:0000259" key="2">
    <source>
        <dbReference type="PROSITE" id="PS51332"/>
    </source>
</evidence>
<dbReference type="GO" id="GO:0046872">
    <property type="term" value="F:metal ion binding"/>
    <property type="evidence" value="ECO:0007669"/>
    <property type="project" value="InterPro"/>
</dbReference>
<dbReference type="InterPro" id="IPR036724">
    <property type="entry name" value="Cobalamin-bd_sf"/>
</dbReference>
<dbReference type="OrthoDB" id="9800334at2"/>
<reference evidence="3 4" key="1">
    <citation type="submission" date="2019-07" db="EMBL/GenBank/DDBJ databases">
        <title>Rhodococcus cavernicolus sp. nov., isolated from a cave.</title>
        <authorList>
            <person name="Lee S.D."/>
        </authorList>
    </citation>
    <scope>NUCLEOTIDE SEQUENCE [LARGE SCALE GENOMIC DNA]</scope>
    <source>
        <strain evidence="3 4">C1-24</strain>
    </source>
</reference>
<organism evidence="3 4">
    <name type="scientific">Antrihabitans cavernicola</name>
    <dbReference type="NCBI Taxonomy" id="2495913"/>
    <lineage>
        <taxon>Bacteria</taxon>
        <taxon>Bacillati</taxon>
        <taxon>Actinomycetota</taxon>
        <taxon>Actinomycetes</taxon>
        <taxon>Mycobacteriales</taxon>
        <taxon>Nocardiaceae</taxon>
        <taxon>Antrihabitans</taxon>
    </lineage>
</organism>
<dbReference type="PROSITE" id="PS50937">
    <property type="entry name" value="HTH_MERR_2"/>
    <property type="match status" value="1"/>
</dbReference>
<comment type="caution">
    <text evidence="3">The sequence shown here is derived from an EMBL/GenBank/DDBJ whole genome shotgun (WGS) entry which is preliminary data.</text>
</comment>
<dbReference type="Proteomes" id="UP000322244">
    <property type="component" value="Unassembled WGS sequence"/>
</dbReference>
<dbReference type="GO" id="GO:0003677">
    <property type="term" value="F:DNA binding"/>
    <property type="evidence" value="ECO:0007669"/>
    <property type="project" value="InterPro"/>
</dbReference>
<dbReference type="Pfam" id="PF13411">
    <property type="entry name" value="MerR_1"/>
    <property type="match status" value="1"/>
</dbReference>
<name>A0A5A7S9Y1_9NOCA</name>
<evidence type="ECO:0000259" key="1">
    <source>
        <dbReference type="PROSITE" id="PS50937"/>
    </source>
</evidence>
<dbReference type="PROSITE" id="PS51332">
    <property type="entry name" value="B12_BINDING"/>
    <property type="match status" value="1"/>
</dbReference>
<sequence>MRSSLSDAPTVEYTVAAVAQRLGLATATLRSWTRRYGIGPDGHEPGTHRHYTEIDIAILERMLQLIRAGATPGSAARAAIANTATATPAFGDVDAVVDAAFRLDADRINAILRTTLTRDGVLTTWDELCRPALAAIEERHSSGDECIDVEHILSRSIVMCLQRVEPSTSDNRPPIMLACSRGEFHTLPLEALRAALAERGHTVRMLGASVPASAIRDSLTRDVSPRAVVVWSQGPQTARTSTLRRAAAGGAVVVAAGPGWTDVTLPHGTVAGTSLVSVLDLLA</sequence>
<accession>A0A5A7S9Y1</accession>
<feature type="domain" description="HTH merR-type" evidence="1">
    <location>
        <begin position="12"/>
        <end position="81"/>
    </location>
</feature>
<gene>
    <name evidence="3" type="ORF">FOY51_10675</name>
</gene>